<dbReference type="PROSITE" id="PS01139">
    <property type="entry name" value="BMC_1"/>
    <property type="match status" value="1"/>
</dbReference>
<protein>
    <submittedName>
        <fullName evidence="6">Microcompartments protein</fullName>
    </submittedName>
</protein>
<sequence>MALTLDDAGSCAVQTGENNAKPREKAPGGNEGDNTMVGKEALGMVETRGLVANIEAADAMVKAANVTLIGNIKIGSGLVTTMVRGDVGAVKAATDAGAAAAAKVGEVVSVHVIPRPHTEVEGILPQGLESVK</sequence>
<dbReference type="InterPro" id="IPR000249">
    <property type="entry name" value="BMC_dom"/>
</dbReference>
<comment type="similarity">
    <text evidence="1">Belongs to the bacterial microcompartments protein family. CsoS1 subfamily.</text>
</comment>
<dbReference type="GO" id="GO:0031469">
    <property type="term" value="C:bacterial microcompartment"/>
    <property type="evidence" value="ECO:0007669"/>
    <property type="project" value="UniProtKB-SubCell"/>
</dbReference>
<dbReference type="HOGENOM" id="CLU_064903_2_2_7"/>
<reference evidence="6 7" key="1">
    <citation type="journal article" date="2012" name="Environ. Microbiol.">
        <title>The genome sequence of Desulfatibacillum alkenivorans AK-01: a blueprint for anaerobic alkane oxidation.</title>
        <authorList>
            <person name="Callaghan A.V."/>
            <person name="Morris B.E."/>
            <person name="Pereira I.A."/>
            <person name="McInerney M.J."/>
            <person name="Austin R.N."/>
            <person name="Groves J.T."/>
            <person name="Kukor J.J."/>
            <person name="Suflita J.M."/>
            <person name="Young L.Y."/>
            <person name="Zylstra G.J."/>
            <person name="Wawrik B."/>
        </authorList>
    </citation>
    <scope>NUCLEOTIDE SEQUENCE [LARGE SCALE GENOMIC DNA]</scope>
    <source>
        <strain evidence="6 7">AK-01</strain>
    </source>
</reference>
<dbReference type="eggNOG" id="COG4577">
    <property type="taxonomic scope" value="Bacteria"/>
</dbReference>
<feature type="region of interest" description="Disordered" evidence="4">
    <location>
        <begin position="1"/>
        <end position="36"/>
    </location>
</feature>
<dbReference type="Proteomes" id="UP000000739">
    <property type="component" value="Chromosome"/>
</dbReference>
<dbReference type="KEGG" id="dal:Dalk_5001"/>
<dbReference type="PANTHER" id="PTHR33941:SF11">
    <property type="entry name" value="BACTERIAL MICROCOMPARTMENT SHELL PROTEIN PDUJ"/>
    <property type="match status" value="1"/>
</dbReference>
<name>B8FDP1_DESAL</name>
<gene>
    <name evidence="6" type="ordered locus">Dalk_5001</name>
</gene>
<dbReference type="InterPro" id="IPR037233">
    <property type="entry name" value="CcmK-like_sf"/>
</dbReference>
<evidence type="ECO:0000256" key="3">
    <source>
        <dbReference type="ARBA" id="ARBA00024446"/>
    </source>
</evidence>
<dbReference type="Pfam" id="PF00936">
    <property type="entry name" value="BMC"/>
    <property type="match status" value="1"/>
</dbReference>
<dbReference type="CDD" id="cd07045">
    <property type="entry name" value="BMC_CcmK_like"/>
    <property type="match status" value="1"/>
</dbReference>
<dbReference type="SUPFAM" id="SSF143414">
    <property type="entry name" value="CcmK-like"/>
    <property type="match status" value="1"/>
</dbReference>
<feature type="domain" description="BMC" evidence="5">
    <location>
        <begin position="41"/>
        <end position="125"/>
    </location>
</feature>
<evidence type="ECO:0000259" key="5">
    <source>
        <dbReference type="PROSITE" id="PS51930"/>
    </source>
</evidence>
<evidence type="ECO:0000256" key="4">
    <source>
        <dbReference type="SAM" id="MobiDB-lite"/>
    </source>
</evidence>
<dbReference type="InterPro" id="IPR044872">
    <property type="entry name" value="CcmK/CsoS1_BMC"/>
</dbReference>
<dbReference type="Gene3D" id="3.30.70.1710">
    <property type="match status" value="1"/>
</dbReference>
<dbReference type="SMART" id="SM00877">
    <property type="entry name" value="BMC"/>
    <property type="match status" value="1"/>
</dbReference>
<evidence type="ECO:0000256" key="2">
    <source>
        <dbReference type="ARBA" id="ARBA00024322"/>
    </source>
</evidence>
<dbReference type="PROSITE" id="PS51930">
    <property type="entry name" value="BMC_2"/>
    <property type="match status" value="1"/>
</dbReference>
<evidence type="ECO:0000256" key="1">
    <source>
        <dbReference type="ARBA" id="ARBA00023780"/>
    </source>
</evidence>
<keyword evidence="3" id="KW-1283">Bacterial microcompartment</keyword>
<evidence type="ECO:0000313" key="6">
    <source>
        <dbReference type="EMBL" id="ACL06672.1"/>
    </source>
</evidence>
<dbReference type="InterPro" id="IPR050575">
    <property type="entry name" value="BMC_shell"/>
</dbReference>
<keyword evidence="7" id="KW-1185">Reference proteome</keyword>
<dbReference type="EMBL" id="CP001322">
    <property type="protein sequence ID" value="ACL06672.1"/>
    <property type="molecule type" value="Genomic_DNA"/>
</dbReference>
<comment type="subcellular location">
    <subcellularLocation>
        <location evidence="2">Bacterial microcompartment</location>
    </subcellularLocation>
</comment>
<dbReference type="AlphaFoldDB" id="B8FDP1"/>
<proteinExistence type="inferred from homology"/>
<dbReference type="PANTHER" id="PTHR33941">
    <property type="entry name" value="PROPANEDIOL UTILIZATION PROTEIN PDUA"/>
    <property type="match status" value="1"/>
</dbReference>
<accession>B8FDP1</accession>
<dbReference type="InterPro" id="IPR020808">
    <property type="entry name" value="Bact_microcomp_CS"/>
</dbReference>
<organism evidence="6 7">
    <name type="scientific">Desulfatibacillum aliphaticivorans</name>
    <dbReference type="NCBI Taxonomy" id="218208"/>
    <lineage>
        <taxon>Bacteria</taxon>
        <taxon>Pseudomonadati</taxon>
        <taxon>Thermodesulfobacteriota</taxon>
        <taxon>Desulfobacteria</taxon>
        <taxon>Desulfobacterales</taxon>
        <taxon>Desulfatibacillaceae</taxon>
        <taxon>Desulfatibacillum</taxon>
    </lineage>
</organism>
<evidence type="ECO:0000313" key="7">
    <source>
        <dbReference type="Proteomes" id="UP000000739"/>
    </source>
</evidence>